<dbReference type="InterPro" id="IPR009057">
    <property type="entry name" value="Homeodomain-like_sf"/>
</dbReference>
<dbReference type="InterPro" id="IPR050109">
    <property type="entry name" value="HTH-type_TetR-like_transc_reg"/>
</dbReference>
<dbReference type="PANTHER" id="PTHR30055:SF229">
    <property type="entry name" value="HTH-TYPE TRANSCRIPTIONAL REPRESSOR RV1474C"/>
    <property type="match status" value="1"/>
</dbReference>
<proteinExistence type="predicted"/>
<dbReference type="GO" id="GO:0000976">
    <property type="term" value="F:transcription cis-regulatory region binding"/>
    <property type="evidence" value="ECO:0007669"/>
    <property type="project" value="TreeGrafter"/>
</dbReference>
<dbReference type="KEGG" id="mflg:ABS361_16530"/>
<protein>
    <submittedName>
        <fullName evidence="7">TetR/AcrR family transcriptional regulator</fullName>
    </submittedName>
</protein>
<sequence>MADGHVGERQRRILDAAERCFIRTGFHRCTMQDVAAEAGMSPGNLYRYFPSKDAIVIGLAERDRAEMSSDFRELAETTTFLEAFGMAMRKHMIDEPAGNAVLCMEIWSESARNDVFRQIHLAFETEVHTWIVHLAEGAKTKGEMRPDIDTDAFAVLLVTLANGLFVRRALASDFDAEREIEVAVAIAAAAMSGLVPLPPARRASAAGRTVSVSSEV</sequence>
<dbReference type="SUPFAM" id="SSF48498">
    <property type="entry name" value="Tetracyclin repressor-like, C-terminal domain"/>
    <property type="match status" value="1"/>
</dbReference>
<organism evidence="7">
    <name type="scientific">Methyloraptor flagellatus</name>
    <dbReference type="NCBI Taxonomy" id="3162530"/>
    <lineage>
        <taxon>Bacteria</taxon>
        <taxon>Pseudomonadati</taxon>
        <taxon>Pseudomonadota</taxon>
        <taxon>Alphaproteobacteria</taxon>
        <taxon>Hyphomicrobiales</taxon>
        <taxon>Ancalomicrobiaceae</taxon>
        <taxon>Methyloraptor</taxon>
    </lineage>
</organism>
<dbReference type="InterPro" id="IPR039538">
    <property type="entry name" value="BetI_C"/>
</dbReference>
<dbReference type="GO" id="GO:0003700">
    <property type="term" value="F:DNA-binding transcription factor activity"/>
    <property type="evidence" value="ECO:0007669"/>
    <property type="project" value="TreeGrafter"/>
</dbReference>
<feature type="DNA-binding region" description="H-T-H motif" evidence="5">
    <location>
        <begin position="30"/>
        <end position="49"/>
    </location>
</feature>
<keyword evidence="4" id="KW-0804">Transcription</keyword>
<name>A0AAU7X6C8_9HYPH</name>
<keyword evidence="3 5" id="KW-0238">DNA-binding</keyword>
<dbReference type="InterPro" id="IPR001647">
    <property type="entry name" value="HTH_TetR"/>
</dbReference>
<feature type="domain" description="HTH tetR-type" evidence="6">
    <location>
        <begin position="7"/>
        <end position="67"/>
    </location>
</feature>
<gene>
    <name evidence="7" type="ORF">ABS361_16530</name>
</gene>
<evidence type="ECO:0000313" key="7">
    <source>
        <dbReference type="EMBL" id="XBY43669.1"/>
    </source>
</evidence>
<evidence type="ECO:0000256" key="5">
    <source>
        <dbReference type="PROSITE-ProRule" id="PRU00335"/>
    </source>
</evidence>
<dbReference type="Pfam" id="PF00440">
    <property type="entry name" value="TetR_N"/>
    <property type="match status" value="1"/>
</dbReference>
<dbReference type="RefSeq" id="WP_407048770.1">
    <property type="nucleotide sequence ID" value="NZ_CP158568.1"/>
</dbReference>
<dbReference type="PANTHER" id="PTHR30055">
    <property type="entry name" value="HTH-TYPE TRANSCRIPTIONAL REGULATOR RUTR"/>
    <property type="match status" value="1"/>
</dbReference>
<dbReference type="Pfam" id="PF13977">
    <property type="entry name" value="TetR_C_6"/>
    <property type="match status" value="1"/>
</dbReference>
<accession>A0AAU7X6C8</accession>
<evidence type="ECO:0000256" key="1">
    <source>
        <dbReference type="ARBA" id="ARBA00022491"/>
    </source>
</evidence>
<keyword evidence="1" id="KW-0678">Repressor</keyword>
<evidence type="ECO:0000259" key="6">
    <source>
        <dbReference type="PROSITE" id="PS50977"/>
    </source>
</evidence>
<evidence type="ECO:0000256" key="2">
    <source>
        <dbReference type="ARBA" id="ARBA00023015"/>
    </source>
</evidence>
<keyword evidence="2" id="KW-0805">Transcription regulation</keyword>
<dbReference type="Gene3D" id="1.10.357.10">
    <property type="entry name" value="Tetracycline Repressor, domain 2"/>
    <property type="match status" value="1"/>
</dbReference>
<dbReference type="AlphaFoldDB" id="A0AAU7X6C8"/>
<dbReference type="SUPFAM" id="SSF46689">
    <property type="entry name" value="Homeodomain-like"/>
    <property type="match status" value="1"/>
</dbReference>
<evidence type="ECO:0000256" key="4">
    <source>
        <dbReference type="ARBA" id="ARBA00023163"/>
    </source>
</evidence>
<dbReference type="InterPro" id="IPR036271">
    <property type="entry name" value="Tet_transcr_reg_TetR-rel_C_sf"/>
</dbReference>
<dbReference type="PROSITE" id="PS50977">
    <property type="entry name" value="HTH_TETR_2"/>
    <property type="match status" value="1"/>
</dbReference>
<reference evidence="7" key="1">
    <citation type="submission" date="2024-06" db="EMBL/GenBank/DDBJ databases">
        <title>Methylostella associata gen. nov., sp. nov., a novel Ancalomicrobiaceae-affiliated facultatively methylotrophic bacteria that feed on methanotrophs of the genus Methylococcus.</title>
        <authorList>
            <person name="Saltykova V."/>
            <person name="Danilova O.V."/>
            <person name="Oshkin I.Y."/>
            <person name="Belova S.E."/>
            <person name="Pimenov N.V."/>
            <person name="Dedysh S.N."/>
        </authorList>
    </citation>
    <scope>NUCLEOTIDE SEQUENCE</scope>
    <source>
        <strain evidence="7">S20</strain>
    </source>
</reference>
<dbReference type="EMBL" id="CP158568">
    <property type="protein sequence ID" value="XBY43669.1"/>
    <property type="molecule type" value="Genomic_DNA"/>
</dbReference>
<evidence type="ECO:0000256" key="3">
    <source>
        <dbReference type="ARBA" id="ARBA00023125"/>
    </source>
</evidence>
<dbReference type="PRINTS" id="PR00455">
    <property type="entry name" value="HTHTETR"/>
</dbReference>